<dbReference type="KEGG" id="ptm:GSPATT00022050001"/>
<evidence type="ECO:0000256" key="1">
    <source>
        <dbReference type="SAM" id="Phobius"/>
    </source>
</evidence>
<dbReference type="RefSeq" id="XP_001456279.1">
    <property type="nucleotide sequence ID" value="XM_001456242.1"/>
</dbReference>
<keyword evidence="1" id="KW-0472">Membrane</keyword>
<feature type="transmembrane region" description="Helical" evidence="1">
    <location>
        <begin position="229"/>
        <end position="250"/>
    </location>
</feature>
<keyword evidence="1" id="KW-1133">Transmembrane helix</keyword>
<feature type="transmembrane region" description="Helical" evidence="1">
    <location>
        <begin position="192"/>
        <end position="209"/>
    </location>
</feature>
<feature type="transmembrane region" description="Helical" evidence="1">
    <location>
        <begin position="33"/>
        <end position="53"/>
    </location>
</feature>
<protein>
    <recommendedName>
        <fullName evidence="4">Transmembrane protein</fullName>
    </recommendedName>
</protein>
<dbReference type="Proteomes" id="UP000000600">
    <property type="component" value="Unassembled WGS sequence"/>
</dbReference>
<dbReference type="HOGENOM" id="CLU_814992_0_0_1"/>
<gene>
    <name evidence="2" type="ORF">GSPATT00022050001</name>
</gene>
<reference evidence="2 3" key="1">
    <citation type="journal article" date="2006" name="Nature">
        <title>Global trends of whole-genome duplications revealed by the ciliate Paramecium tetraurelia.</title>
        <authorList>
            <consortium name="Genoscope"/>
            <person name="Aury J.-M."/>
            <person name="Jaillon O."/>
            <person name="Duret L."/>
            <person name="Noel B."/>
            <person name="Jubin C."/>
            <person name="Porcel B.M."/>
            <person name="Segurens B."/>
            <person name="Daubin V."/>
            <person name="Anthouard V."/>
            <person name="Aiach N."/>
            <person name="Arnaiz O."/>
            <person name="Billaut A."/>
            <person name="Beisson J."/>
            <person name="Blanc I."/>
            <person name="Bouhouche K."/>
            <person name="Camara F."/>
            <person name="Duharcourt S."/>
            <person name="Guigo R."/>
            <person name="Gogendeau D."/>
            <person name="Katinka M."/>
            <person name="Keller A.-M."/>
            <person name="Kissmehl R."/>
            <person name="Klotz C."/>
            <person name="Koll F."/>
            <person name="Le Moue A."/>
            <person name="Lepere C."/>
            <person name="Malinsky S."/>
            <person name="Nowacki M."/>
            <person name="Nowak J.K."/>
            <person name="Plattner H."/>
            <person name="Poulain J."/>
            <person name="Ruiz F."/>
            <person name="Serrano V."/>
            <person name="Zagulski M."/>
            <person name="Dessen P."/>
            <person name="Betermier M."/>
            <person name="Weissenbach J."/>
            <person name="Scarpelli C."/>
            <person name="Schachter V."/>
            <person name="Sperling L."/>
            <person name="Meyer E."/>
            <person name="Cohen J."/>
            <person name="Wincker P."/>
        </authorList>
    </citation>
    <scope>NUCLEOTIDE SEQUENCE [LARGE SCALE GENOMIC DNA]</scope>
    <source>
        <strain evidence="2 3">Stock d4-2</strain>
    </source>
</reference>
<evidence type="ECO:0000313" key="3">
    <source>
        <dbReference type="Proteomes" id="UP000000600"/>
    </source>
</evidence>
<evidence type="ECO:0000313" key="2">
    <source>
        <dbReference type="EMBL" id="CAK88882.1"/>
    </source>
</evidence>
<keyword evidence="3" id="KW-1185">Reference proteome</keyword>
<accession>A0E0R5</accession>
<dbReference type="InParanoid" id="A0E0R5"/>
<evidence type="ECO:0008006" key="4">
    <source>
        <dbReference type="Google" id="ProtNLM"/>
    </source>
</evidence>
<dbReference type="GeneID" id="5042064"/>
<sequence>MTKISFTQNKTPQMQANICQSLHQYIQSTSQQYLLYIFIIIHFVYGLWPNYILDKYLYRLLHIQYNPIFVDQCIFFFYKSKIHIFIYTEPLRRQLIVKDQFSKYKIVKNEFIRGCKIYKEIIRKKQLKQQVFYSSKIRGAIFKILRVEGTLKLDKTLHSIKYNLTFKEINLYLLNQLASQLFRQDFGISNMFSEYIVSLILNYLAYAILGDLSQFYELSVKLGIRISNSFFILFLILQALLEITNLLYLINFKYRDSTLQNLLSYLKVLFRVYAIIHTKKRLQSQKRSTQLQTNSIMSRIMNINQQYSLYRWRFRIIHHNQHIRSFKKKIINKKEYQQNWS</sequence>
<dbReference type="AlphaFoldDB" id="A0E0R5"/>
<name>A0E0R5_PARTE</name>
<organism evidence="2 3">
    <name type="scientific">Paramecium tetraurelia</name>
    <dbReference type="NCBI Taxonomy" id="5888"/>
    <lineage>
        <taxon>Eukaryota</taxon>
        <taxon>Sar</taxon>
        <taxon>Alveolata</taxon>
        <taxon>Ciliophora</taxon>
        <taxon>Intramacronucleata</taxon>
        <taxon>Oligohymenophorea</taxon>
        <taxon>Peniculida</taxon>
        <taxon>Parameciidae</taxon>
        <taxon>Paramecium</taxon>
    </lineage>
</organism>
<proteinExistence type="predicted"/>
<dbReference type="EMBL" id="CT868652">
    <property type="protein sequence ID" value="CAK88882.1"/>
    <property type="molecule type" value="Genomic_DNA"/>
</dbReference>
<keyword evidence="1" id="KW-0812">Transmembrane</keyword>